<reference evidence="1 2" key="1">
    <citation type="journal article" date="2021" name="Plant Biotechnol. J.">
        <title>Multi-omics assisted identification of the key and species-specific regulatory components of drought-tolerant mechanisms in Gossypium stocksii.</title>
        <authorList>
            <person name="Yu D."/>
            <person name="Ke L."/>
            <person name="Zhang D."/>
            <person name="Wu Y."/>
            <person name="Sun Y."/>
            <person name="Mei J."/>
            <person name="Sun J."/>
            <person name="Sun Y."/>
        </authorList>
    </citation>
    <scope>NUCLEOTIDE SEQUENCE [LARGE SCALE GENOMIC DNA]</scope>
    <source>
        <strain evidence="2">cv. E1</strain>
        <tissue evidence="1">Leaf</tissue>
    </source>
</reference>
<evidence type="ECO:0008006" key="3">
    <source>
        <dbReference type="Google" id="ProtNLM"/>
    </source>
</evidence>
<comment type="caution">
    <text evidence="1">The sequence shown here is derived from an EMBL/GenBank/DDBJ whole genome shotgun (WGS) entry which is preliminary data.</text>
</comment>
<sequence length="119" mass="13717">MDLRSYSTQMGLCCRTVETHLLEGLREIEMDNDFLALIDTLESARFLKLNSGNILCQDNSWFLRYILREHNAVADCLAKEALASSANLQFFEPPPDIVQNFLEEDRSRAFVFDYMSVTI</sequence>
<accession>A0A9D3WIM7</accession>
<dbReference type="AlphaFoldDB" id="A0A9D3WIM7"/>
<evidence type="ECO:0000313" key="1">
    <source>
        <dbReference type="EMBL" id="KAH1129344.1"/>
    </source>
</evidence>
<name>A0A9D3WIM7_9ROSI</name>
<organism evidence="1 2">
    <name type="scientific">Gossypium stocksii</name>
    <dbReference type="NCBI Taxonomy" id="47602"/>
    <lineage>
        <taxon>Eukaryota</taxon>
        <taxon>Viridiplantae</taxon>
        <taxon>Streptophyta</taxon>
        <taxon>Embryophyta</taxon>
        <taxon>Tracheophyta</taxon>
        <taxon>Spermatophyta</taxon>
        <taxon>Magnoliopsida</taxon>
        <taxon>eudicotyledons</taxon>
        <taxon>Gunneridae</taxon>
        <taxon>Pentapetalae</taxon>
        <taxon>rosids</taxon>
        <taxon>malvids</taxon>
        <taxon>Malvales</taxon>
        <taxon>Malvaceae</taxon>
        <taxon>Malvoideae</taxon>
        <taxon>Gossypium</taxon>
    </lineage>
</organism>
<evidence type="ECO:0000313" key="2">
    <source>
        <dbReference type="Proteomes" id="UP000828251"/>
    </source>
</evidence>
<keyword evidence="2" id="KW-1185">Reference proteome</keyword>
<gene>
    <name evidence="1" type="ORF">J1N35_000722</name>
</gene>
<proteinExistence type="predicted"/>
<protein>
    <recommendedName>
        <fullName evidence="3">RNase H type-1 domain-containing protein</fullName>
    </recommendedName>
</protein>
<dbReference type="EMBL" id="JAIQCV010000001">
    <property type="protein sequence ID" value="KAH1129344.1"/>
    <property type="molecule type" value="Genomic_DNA"/>
</dbReference>
<dbReference type="Proteomes" id="UP000828251">
    <property type="component" value="Unassembled WGS sequence"/>
</dbReference>